<dbReference type="NCBIfam" id="TIGR01354">
    <property type="entry name" value="cyt_deam_tetra"/>
    <property type="match status" value="1"/>
</dbReference>
<evidence type="ECO:0000256" key="3">
    <source>
        <dbReference type="ARBA" id="ARBA00006576"/>
    </source>
</evidence>
<dbReference type="PROSITE" id="PS51747">
    <property type="entry name" value="CYT_DCMP_DEAMINASES_2"/>
    <property type="match status" value="1"/>
</dbReference>
<dbReference type="GO" id="GO:0008270">
    <property type="term" value="F:zinc ion binding"/>
    <property type="evidence" value="ECO:0007669"/>
    <property type="project" value="UniProtKB-UniRule"/>
</dbReference>
<evidence type="ECO:0000256" key="1">
    <source>
        <dbReference type="ARBA" id="ARBA00001947"/>
    </source>
</evidence>
<comment type="cofactor">
    <cofactor evidence="1 12 13">
        <name>Zn(2+)</name>
        <dbReference type="ChEBI" id="CHEBI:29105"/>
    </cofactor>
</comment>
<dbReference type="SUPFAM" id="SSF53927">
    <property type="entry name" value="Cytidine deaminase-like"/>
    <property type="match status" value="1"/>
</dbReference>
<dbReference type="InterPro" id="IPR016193">
    <property type="entry name" value="Cytidine_deaminase-like"/>
</dbReference>
<dbReference type="PANTHER" id="PTHR11644:SF2">
    <property type="entry name" value="CYTIDINE DEAMINASE"/>
    <property type="match status" value="1"/>
</dbReference>
<dbReference type="GO" id="GO:0072527">
    <property type="term" value="P:pyrimidine-containing compound metabolic process"/>
    <property type="evidence" value="ECO:0007669"/>
    <property type="project" value="UniProtKB-ARBA"/>
</dbReference>
<dbReference type="OrthoDB" id="414540at2759"/>
<accession>E4WTU7</accession>
<keyword evidence="5 12" id="KW-0479">Metal-binding</keyword>
<dbReference type="InParanoid" id="E4WTU7"/>
<dbReference type="EC" id="3.5.4.5" evidence="4 13"/>
<dbReference type="Pfam" id="PF00383">
    <property type="entry name" value="dCMP_cyt_deam_1"/>
    <property type="match status" value="1"/>
</dbReference>
<dbReference type="InterPro" id="IPR006262">
    <property type="entry name" value="Cyt_deam_tetra"/>
</dbReference>
<sequence length="137" mass="15008">MEKATVLELLQKARAVRENAYAPYSKFRVGAALLTSDGKIFTGCNVENLAYGSATCAERTGICKAVSEGSRHFTACMITSDLEDWIYPCGNCRQTLAEFGDLTLILTKNEGEETKIMKLSEIHGGSFATMNNLLNKE</sequence>
<dbReference type="InterPro" id="IPR016192">
    <property type="entry name" value="APOBEC/CMP_deaminase_Zn-bd"/>
</dbReference>
<evidence type="ECO:0000256" key="10">
    <source>
        <dbReference type="PIRSR" id="PIRSR606262-1"/>
    </source>
</evidence>
<keyword evidence="6 13" id="KW-0378">Hydrolase</keyword>
<evidence type="ECO:0000256" key="5">
    <source>
        <dbReference type="ARBA" id="ARBA00022723"/>
    </source>
</evidence>
<evidence type="ECO:0000256" key="2">
    <source>
        <dbReference type="ARBA" id="ARBA00003949"/>
    </source>
</evidence>
<dbReference type="AlphaFoldDB" id="E4WTU7"/>
<evidence type="ECO:0000256" key="11">
    <source>
        <dbReference type="PIRSR" id="PIRSR606262-2"/>
    </source>
</evidence>
<feature type="binding site" evidence="12">
    <location>
        <position position="56"/>
    </location>
    <ligand>
        <name>Zn(2+)</name>
        <dbReference type="ChEBI" id="CHEBI:29105"/>
        <note>catalytic</note>
    </ligand>
</feature>
<dbReference type="NCBIfam" id="NF004064">
    <property type="entry name" value="PRK05578.1"/>
    <property type="match status" value="1"/>
</dbReference>
<dbReference type="InterPro" id="IPR050202">
    <property type="entry name" value="Cyt/Deoxycyt_deaminase"/>
</dbReference>
<dbReference type="GO" id="GO:0055086">
    <property type="term" value="P:nucleobase-containing small molecule metabolic process"/>
    <property type="evidence" value="ECO:0007669"/>
    <property type="project" value="UniProtKB-ARBA"/>
</dbReference>
<evidence type="ECO:0000256" key="12">
    <source>
        <dbReference type="PIRSR" id="PIRSR606262-3"/>
    </source>
</evidence>
<evidence type="ECO:0000313" key="16">
    <source>
        <dbReference type="Proteomes" id="UP000001307"/>
    </source>
</evidence>
<dbReference type="Proteomes" id="UP000001307">
    <property type="component" value="Unassembled WGS sequence"/>
</dbReference>
<feature type="domain" description="CMP/dCMP-type deaminase" evidence="14">
    <location>
        <begin position="4"/>
        <end position="130"/>
    </location>
</feature>
<comment type="catalytic activity">
    <reaction evidence="13">
        <text>2'-deoxycytidine + H2O + H(+) = 2'-deoxyuridine + NH4(+)</text>
        <dbReference type="Rhea" id="RHEA:13433"/>
        <dbReference type="ChEBI" id="CHEBI:15377"/>
        <dbReference type="ChEBI" id="CHEBI:15378"/>
        <dbReference type="ChEBI" id="CHEBI:15698"/>
        <dbReference type="ChEBI" id="CHEBI:16450"/>
        <dbReference type="ChEBI" id="CHEBI:28938"/>
        <dbReference type="EC" id="3.5.4.5"/>
    </reaction>
</comment>
<evidence type="ECO:0000256" key="8">
    <source>
        <dbReference type="ARBA" id="ARBA00032005"/>
    </source>
</evidence>
<evidence type="ECO:0000256" key="6">
    <source>
        <dbReference type="ARBA" id="ARBA00022801"/>
    </source>
</evidence>
<comment type="similarity">
    <text evidence="3 13">Belongs to the cytidine and deoxycytidylate deaminase family.</text>
</comment>
<comment type="function">
    <text evidence="2 13">This enzyme scavenges exogenous and endogenous cytidine and 2'-deoxycytidine for UMP synthesis.</text>
</comment>
<protein>
    <recommendedName>
        <fullName evidence="4 13">Cytidine deaminase</fullName>
        <ecNumber evidence="4 13">3.5.4.5</ecNumber>
    </recommendedName>
    <alternativeName>
        <fullName evidence="8 13">Cytidine aminohydrolase</fullName>
    </alternativeName>
</protein>
<dbReference type="PROSITE" id="PS00903">
    <property type="entry name" value="CYT_DCMP_DEAMINASES_1"/>
    <property type="match status" value="1"/>
</dbReference>
<feature type="binding site" evidence="12">
    <location>
        <position position="92"/>
    </location>
    <ligand>
        <name>Zn(2+)</name>
        <dbReference type="ChEBI" id="CHEBI:29105"/>
        <note>catalytic</note>
    </ligand>
</feature>
<dbReference type="InterPro" id="IPR002125">
    <property type="entry name" value="CMP_dCMP_dom"/>
</dbReference>
<feature type="binding site" evidence="12">
    <location>
        <position position="89"/>
    </location>
    <ligand>
        <name>Zn(2+)</name>
        <dbReference type="ChEBI" id="CHEBI:29105"/>
        <note>catalytic</note>
    </ligand>
</feature>
<feature type="binding site" evidence="11">
    <location>
        <begin position="45"/>
        <end position="51"/>
    </location>
    <ligand>
        <name>substrate</name>
    </ligand>
</feature>
<keyword evidence="7 12" id="KW-0862">Zinc</keyword>
<evidence type="ECO:0000256" key="4">
    <source>
        <dbReference type="ARBA" id="ARBA00012783"/>
    </source>
</evidence>
<organism evidence="15">
    <name type="scientific">Oikopleura dioica</name>
    <name type="common">Tunicate</name>
    <dbReference type="NCBI Taxonomy" id="34765"/>
    <lineage>
        <taxon>Eukaryota</taxon>
        <taxon>Metazoa</taxon>
        <taxon>Chordata</taxon>
        <taxon>Tunicata</taxon>
        <taxon>Appendicularia</taxon>
        <taxon>Copelata</taxon>
        <taxon>Oikopleuridae</taxon>
        <taxon>Oikopleura</taxon>
    </lineage>
</organism>
<dbReference type="GO" id="GO:0005829">
    <property type="term" value="C:cytosol"/>
    <property type="evidence" value="ECO:0007669"/>
    <property type="project" value="TreeGrafter"/>
</dbReference>
<feature type="active site" description="Proton donor" evidence="10">
    <location>
        <position position="58"/>
    </location>
</feature>
<comment type="catalytic activity">
    <reaction evidence="9 13">
        <text>cytidine + H2O + H(+) = uridine + NH4(+)</text>
        <dbReference type="Rhea" id="RHEA:16069"/>
        <dbReference type="ChEBI" id="CHEBI:15377"/>
        <dbReference type="ChEBI" id="CHEBI:15378"/>
        <dbReference type="ChEBI" id="CHEBI:16704"/>
        <dbReference type="ChEBI" id="CHEBI:17562"/>
        <dbReference type="ChEBI" id="CHEBI:28938"/>
        <dbReference type="EC" id="3.5.4.5"/>
    </reaction>
</comment>
<dbReference type="CDD" id="cd01283">
    <property type="entry name" value="cytidine_deaminase"/>
    <property type="match status" value="1"/>
</dbReference>
<evidence type="ECO:0000313" key="15">
    <source>
        <dbReference type="EMBL" id="CBY06979.1"/>
    </source>
</evidence>
<dbReference type="PANTHER" id="PTHR11644">
    <property type="entry name" value="CYTIDINE DEAMINASE"/>
    <property type="match status" value="1"/>
</dbReference>
<dbReference type="Gene3D" id="3.40.140.10">
    <property type="entry name" value="Cytidine Deaminase, domain 2"/>
    <property type="match status" value="1"/>
</dbReference>
<dbReference type="GO" id="GO:0042802">
    <property type="term" value="F:identical protein binding"/>
    <property type="evidence" value="ECO:0007669"/>
    <property type="project" value="UniProtKB-ARBA"/>
</dbReference>
<dbReference type="EMBL" id="FN653016">
    <property type="protein sequence ID" value="CBY06979.1"/>
    <property type="molecule type" value="Genomic_DNA"/>
</dbReference>
<dbReference type="FunFam" id="3.40.140.10:FF:000008">
    <property type="entry name" value="Cytidine deaminase"/>
    <property type="match status" value="1"/>
</dbReference>
<evidence type="ECO:0000259" key="14">
    <source>
        <dbReference type="PROSITE" id="PS51747"/>
    </source>
</evidence>
<name>E4WTU7_OIKDI</name>
<gene>
    <name evidence="15" type="ORF">GSOID_T00006056001</name>
</gene>
<keyword evidence="16" id="KW-1185">Reference proteome</keyword>
<reference evidence="15" key="1">
    <citation type="journal article" date="2010" name="Science">
        <title>Plasticity of animal genome architecture unmasked by rapid evolution of a pelagic tunicate.</title>
        <authorList>
            <person name="Denoeud F."/>
            <person name="Henriet S."/>
            <person name="Mungpakdee S."/>
            <person name="Aury J.M."/>
            <person name="Da Silva C."/>
            <person name="Brinkmann H."/>
            <person name="Mikhaleva J."/>
            <person name="Olsen L.C."/>
            <person name="Jubin C."/>
            <person name="Canestro C."/>
            <person name="Bouquet J.M."/>
            <person name="Danks G."/>
            <person name="Poulain J."/>
            <person name="Campsteijn C."/>
            <person name="Adamski M."/>
            <person name="Cross I."/>
            <person name="Yadetie F."/>
            <person name="Muffato M."/>
            <person name="Louis A."/>
            <person name="Butcher S."/>
            <person name="Tsagkogeorga G."/>
            <person name="Konrad A."/>
            <person name="Singh S."/>
            <person name="Jensen M.F."/>
            <person name="Cong E.H."/>
            <person name="Eikeseth-Otteraa H."/>
            <person name="Noel B."/>
            <person name="Anthouard V."/>
            <person name="Porcel B.M."/>
            <person name="Kachouri-Lafond R."/>
            <person name="Nishino A."/>
            <person name="Ugolini M."/>
            <person name="Chourrout P."/>
            <person name="Nishida H."/>
            <person name="Aasland R."/>
            <person name="Huzurbazar S."/>
            <person name="Westhof E."/>
            <person name="Delsuc F."/>
            <person name="Lehrach H."/>
            <person name="Reinhardt R."/>
            <person name="Weissenbach J."/>
            <person name="Roy S.W."/>
            <person name="Artiguenave F."/>
            <person name="Postlethwait J.H."/>
            <person name="Manak J.R."/>
            <person name="Thompson E.M."/>
            <person name="Jaillon O."/>
            <person name="Du Pasquier L."/>
            <person name="Boudinot P."/>
            <person name="Liberles D.A."/>
            <person name="Volff J.N."/>
            <person name="Philippe H."/>
            <person name="Lenhard B."/>
            <person name="Roest Crollius H."/>
            <person name="Wincker P."/>
            <person name="Chourrout D."/>
        </authorList>
    </citation>
    <scope>NUCLEOTIDE SEQUENCE [LARGE SCALE GENOMIC DNA]</scope>
</reference>
<evidence type="ECO:0000256" key="13">
    <source>
        <dbReference type="RuleBase" id="RU364006"/>
    </source>
</evidence>
<proteinExistence type="inferred from homology"/>
<dbReference type="GO" id="GO:0004126">
    <property type="term" value="F:cytidine deaminase activity"/>
    <property type="evidence" value="ECO:0007669"/>
    <property type="project" value="UniProtKB-UniRule"/>
</dbReference>
<evidence type="ECO:0000256" key="9">
    <source>
        <dbReference type="ARBA" id="ARBA00049558"/>
    </source>
</evidence>
<evidence type="ECO:0000256" key="7">
    <source>
        <dbReference type="ARBA" id="ARBA00022833"/>
    </source>
</evidence>